<dbReference type="Proteomes" id="UP000092695">
    <property type="component" value="Chromosome"/>
</dbReference>
<gene>
    <name evidence="1" type="ORF">BA177_07700</name>
</gene>
<evidence type="ECO:0008006" key="3">
    <source>
        <dbReference type="Google" id="ProtNLM"/>
    </source>
</evidence>
<reference evidence="1 2" key="1">
    <citation type="submission" date="2016-06" db="EMBL/GenBank/DDBJ databases">
        <title>Complete genome sequence of a deep-branching marine Gamma Proteobacterium Woeseia oceani type strain XK5.</title>
        <authorList>
            <person name="Mu D."/>
            <person name="Du Z."/>
        </authorList>
    </citation>
    <scope>NUCLEOTIDE SEQUENCE [LARGE SCALE GENOMIC DNA]</scope>
    <source>
        <strain evidence="1 2">XK5</strain>
    </source>
</reference>
<accession>A0A193LEZ6</accession>
<protein>
    <recommendedName>
        <fullName evidence="3">Phosphoglycerate mutase</fullName>
    </recommendedName>
</protein>
<dbReference type="STRING" id="1548547.BA177_07700"/>
<dbReference type="AlphaFoldDB" id="A0A193LEZ6"/>
<evidence type="ECO:0000313" key="1">
    <source>
        <dbReference type="EMBL" id="ANO51100.1"/>
    </source>
</evidence>
<dbReference type="OrthoDB" id="5295974at2"/>
<name>A0A193LEZ6_9GAMM</name>
<organism evidence="1 2">
    <name type="scientific">Woeseia oceani</name>
    <dbReference type="NCBI Taxonomy" id="1548547"/>
    <lineage>
        <taxon>Bacteria</taxon>
        <taxon>Pseudomonadati</taxon>
        <taxon>Pseudomonadota</taxon>
        <taxon>Gammaproteobacteria</taxon>
        <taxon>Woeseiales</taxon>
        <taxon>Woeseiaceae</taxon>
        <taxon>Woeseia</taxon>
    </lineage>
</organism>
<sequence length="323" mass="34248">MATTRADAIVALPCSVSFAMTDAGCGCWLARAVARHPSADGSLLHSVLTELALAVPDAGLAALRYWGQTGRCPSGWLAGADPVWLQAGLDKLYLHAPAAHDLGGQMLRDLFADLQEAMFDDDQSRLEAIGSMGYLHSAQQFATSPLPADAISGGRPDPYLPSGASAKRYLQLSGELQLALHDHSSNLQREQDGQPPLNSLWLWGGGTVDGCVRRNLPALYASEPLLRGYWSYSEAAVSDWPGSVSQCASAGAGRFVAVVPPPAAGDSLESVAAALRELRDLQAAGRLPAIAILFADGIVLHIRHSDRYRFWRRSPALPATGAS</sequence>
<proteinExistence type="predicted"/>
<keyword evidence="2" id="KW-1185">Reference proteome</keyword>
<dbReference type="KEGG" id="woc:BA177_07700"/>
<dbReference type="EMBL" id="CP016268">
    <property type="protein sequence ID" value="ANO51100.1"/>
    <property type="molecule type" value="Genomic_DNA"/>
</dbReference>
<evidence type="ECO:0000313" key="2">
    <source>
        <dbReference type="Proteomes" id="UP000092695"/>
    </source>
</evidence>
<dbReference type="RefSeq" id="WP_068615036.1">
    <property type="nucleotide sequence ID" value="NZ_CP016268.1"/>
</dbReference>